<dbReference type="InParanoid" id="A0A420WJV6"/>
<proteinExistence type="predicted"/>
<dbReference type="Proteomes" id="UP000282211">
    <property type="component" value="Unassembled WGS sequence"/>
</dbReference>
<sequence>MTDTPPSANDDTHANPRRRAANKNRVSRYQRAQERRAAQAKSDQKFYAGIFSLIGVTALFAILLGAISINGVFIDMQFMENWTKPWIGSLTKLEAGGLAFVGVIALSVYLRMRYLK</sequence>
<evidence type="ECO:0000256" key="1">
    <source>
        <dbReference type="SAM" id="MobiDB-lite"/>
    </source>
</evidence>
<name>A0A420WJV6_9PROT</name>
<keyword evidence="2" id="KW-1133">Transmembrane helix</keyword>
<evidence type="ECO:0000256" key="2">
    <source>
        <dbReference type="SAM" id="Phobius"/>
    </source>
</evidence>
<reference evidence="3 4" key="1">
    <citation type="submission" date="2018-10" db="EMBL/GenBank/DDBJ databases">
        <title>Genomic Encyclopedia of Type Strains, Phase IV (KMG-IV): sequencing the most valuable type-strain genomes for metagenomic binning, comparative biology and taxonomic classification.</title>
        <authorList>
            <person name="Goeker M."/>
        </authorList>
    </citation>
    <scope>NUCLEOTIDE SEQUENCE [LARGE SCALE GENOMIC DNA]</scope>
    <source>
        <strain evidence="3 4">DSM 22008</strain>
    </source>
</reference>
<dbReference type="AlphaFoldDB" id="A0A420WJV6"/>
<dbReference type="RefSeq" id="WP_121099089.1">
    <property type="nucleotide sequence ID" value="NZ_RBII01000001.1"/>
</dbReference>
<keyword evidence="2" id="KW-0472">Membrane</keyword>
<dbReference type="OrthoDB" id="9988765at2"/>
<protein>
    <submittedName>
        <fullName evidence="3">Uncharacterized protein</fullName>
    </submittedName>
</protein>
<feature type="compositionally biased region" description="Basic residues" evidence="1">
    <location>
        <begin position="15"/>
        <end position="28"/>
    </location>
</feature>
<feature type="region of interest" description="Disordered" evidence="1">
    <location>
        <begin position="1"/>
        <end position="34"/>
    </location>
</feature>
<gene>
    <name evidence="3" type="ORF">DES40_0617</name>
</gene>
<keyword evidence="2" id="KW-0812">Transmembrane</keyword>
<feature type="transmembrane region" description="Helical" evidence="2">
    <location>
        <begin position="46"/>
        <end position="73"/>
    </location>
</feature>
<comment type="caution">
    <text evidence="3">The sequence shown here is derived from an EMBL/GenBank/DDBJ whole genome shotgun (WGS) entry which is preliminary data.</text>
</comment>
<keyword evidence="4" id="KW-1185">Reference proteome</keyword>
<feature type="transmembrane region" description="Helical" evidence="2">
    <location>
        <begin position="93"/>
        <end position="110"/>
    </location>
</feature>
<evidence type="ECO:0000313" key="4">
    <source>
        <dbReference type="Proteomes" id="UP000282211"/>
    </source>
</evidence>
<organism evidence="3 4">
    <name type="scientific">Litorimonas taeanensis</name>
    <dbReference type="NCBI Taxonomy" id="568099"/>
    <lineage>
        <taxon>Bacteria</taxon>
        <taxon>Pseudomonadati</taxon>
        <taxon>Pseudomonadota</taxon>
        <taxon>Alphaproteobacteria</taxon>
        <taxon>Maricaulales</taxon>
        <taxon>Robiginitomaculaceae</taxon>
    </lineage>
</organism>
<dbReference type="EMBL" id="RBII01000001">
    <property type="protein sequence ID" value="RKQ71304.1"/>
    <property type="molecule type" value="Genomic_DNA"/>
</dbReference>
<accession>A0A420WJV6</accession>
<evidence type="ECO:0000313" key="3">
    <source>
        <dbReference type="EMBL" id="RKQ71304.1"/>
    </source>
</evidence>